<dbReference type="Proteomes" id="UP001470230">
    <property type="component" value="Unassembled WGS sequence"/>
</dbReference>
<evidence type="ECO:0000313" key="5">
    <source>
        <dbReference type="Proteomes" id="UP001470230"/>
    </source>
</evidence>
<evidence type="ECO:0000256" key="1">
    <source>
        <dbReference type="SAM" id="Coils"/>
    </source>
</evidence>
<dbReference type="PROSITE" id="PS00036">
    <property type="entry name" value="BZIP_BASIC"/>
    <property type="match status" value="1"/>
</dbReference>
<dbReference type="Gene3D" id="1.20.5.170">
    <property type="match status" value="1"/>
</dbReference>
<dbReference type="EMBL" id="JAPFFF010000005">
    <property type="protein sequence ID" value="KAK8889960.1"/>
    <property type="molecule type" value="Genomic_DNA"/>
</dbReference>
<keyword evidence="1" id="KW-0175">Coiled coil</keyword>
<feature type="region of interest" description="Disordered" evidence="2">
    <location>
        <begin position="80"/>
        <end position="105"/>
    </location>
</feature>
<accession>A0ABR2KFR8</accession>
<feature type="compositionally biased region" description="Polar residues" evidence="2">
    <location>
        <begin position="80"/>
        <end position="94"/>
    </location>
</feature>
<gene>
    <name evidence="4" type="ORF">M9Y10_034717</name>
</gene>
<keyword evidence="5" id="KW-1185">Reference proteome</keyword>
<protein>
    <recommendedName>
        <fullName evidence="3">BZIP domain-containing protein</fullName>
    </recommendedName>
</protein>
<sequence length="175" mass="20723">MQVIPNQNLFQDNQSNFPSSILPLKKKHLAMKFPMLSSFSASNLNDENFQKIVKPNYLVNLNSILNVHFKNNLSKKQESSVNSSIINQDENDQAPSKETEENSLRERNKIAAKKWRMKRDKYLEELEQENDELRKQAFNLYKQMQELRIESEFFNEEIHFFQSFMASIIYITPNL</sequence>
<dbReference type="InterPro" id="IPR046347">
    <property type="entry name" value="bZIP_sf"/>
</dbReference>
<dbReference type="SUPFAM" id="SSF57959">
    <property type="entry name" value="Leucine zipper domain"/>
    <property type="match status" value="1"/>
</dbReference>
<proteinExistence type="predicted"/>
<evidence type="ECO:0000259" key="3">
    <source>
        <dbReference type="PROSITE" id="PS50217"/>
    </source>
</evidence>
<dbReference type="CDD" id="cd14686">
    <property type="entry name" value="bZIP"/>
    <property type="match status" value="1"/>
</dbReference>
<evidence type="ECO:0000313" key="4">
    <source>
        <dbReference type="EMBL" id="KAK8889960.1"/>
    </source>
</evidence>
<name>A0ABR2KFR8_9EUKA</name>
<reference evidence="4 5" key="1">
    <citation type="submission" date="2024-04" db="EMBL/GenBank/DDBJ databases">
        <title>Tritrichomonas musculus Genome.</title>
        <authorList>
            <person name="Alves-Ferreira E."/>
            <person name="Grigg M."/>
            <person name="Lorenzi H."/>
            <person name="Galac M."/>
        </authorList>
    </citation>
    <scope>NUCLEOTIDE SEQUENCE [LARGE SCALE GENOMIC DNA]</scope>
    <source>
        <strain evidence="4 5">EAF2021</strain>
    </source>
</reference>
<feature type="compositionally biased region" description="Basic and acidic residues" evidence="2">
    <location>
        <begin position="95"/>
        <end position="105"/>
    </location>
</feature>
<evidence type="ECO:0000256" key="2">
    <source>
        <dbReference type="SAM" id="MobiDB-lite"/>
    </source>
</evidence>
<dbReference type="PROSITE" id="PS50217">
    <property type="entry name" value="BZIP"/>
    <property type="match status" value="1"/>
</dbReference>
<feature type="coiled-coil region" evidence="1">
    <location>
        <begin position="112"/>
        <end position="150"/>
    </location>
</feature>
<dbReference type="InterPro" id="IPR004827">
    <property type="entry name" value="bZIP"/>
</dbReference>
<feature type="domain" description="BZIP" evidence="3">
    <location>
        <begin position="98"/>
        <end position="161"/>
    </location>
</feature>
<comment type="caution">
    <text evidence="4">The sequence shown here is derived from an EMBL/GenBank/DDBJ whole genome shotgun (WGS) entry which is preliminary data.</text>
</comment>
<organism evidence="4 5">
    <name type="scientific">Tritrichomonas musculus</name>
    <dbReference type="NCBI Taxonomy" id="1915356"/>
    <lineage>
        <taxon>Eukaryota</taxon>
        <taxon>Metamonada</taxon>
        <taxon>Parabasalia</taxon>
        <taxon>Tritrichomonadida</taxon>
        <taxon>Tritrichomonadidae</taxon>
        <taxon>Tritrichomonas</taxon>
    </lineage>
</organism>